<evidence type="ECO:0000313" key="3">
    <source>
        <dbReference type="EMBL" id="KAJ4391510.1"/>
    </source>
</evidence>
<dbReference type="AlphaFoldDB" id="A0A9W8YV05"/>
<dbReference type="SUPFAM" id="SSF51735">
    <property type="entry name" value="NAD(P)-binding Rossmann-fold domains"/>
    <property type="match status" value="1"/>
</dbReference>
<comment type="similarity">
    <text evidence="1">Belongs to the short-chain dehydrogenases/reductases (SDR) family.</text>
</comment>
<organism evidence="3 4">
    <name type="scientific">Gnomoniopsis smithogilvyi</name>
    <dbReference type="NCBI Taxonomy" id="1191159"/>
    <lineage>
        <taxon>Eukaryota</taxon>
        <taxon>Fungi</taxon>
        <taxon>Dikarya</taxon>
        <taxon>Ascomycota</taxon>
        <taxon>Pezizomycotina</taxon>
        <taxon>Sordariomycetes</taxon>
        <taxon>Sordariomycetidae</taxon>
        <taxon>Diaporthales</taxon>
        <taxon>Gnomoniaceae</taxon>
        <taxon>Gnomoniopsis</taxon>
    </lineage>
</organism>
<comment type="caution">
    <text evidence="3">The sequence shown here is derived from an EMBL/GenBank/DDBJ whole genome shotgun (WGS) entry which is preliminary data.</text>
</comment>
<dbReference type="Proteomes" id="UP001140453">
    <property type="component" value="Unassembled WGS sequence"/>
</dbReference>
<proteinExistence type="inferred from homology"/>
<dbReference type="Gene3D" id="3.40.50.720">
    <property type="entry name" value="NAD(P)-binding Rossmann-like Domain"/>
    <property type="match status" value="1"/>
</dbReference>
<reference evidence="3" key="1">
    <citation type="submission" date="2022-10" db="EMBL/GenBank/DDBJ databases">
        <title>Tapping the CABI collections for fungal endophytes: first genome assemblies for Collariella, Neodidymelliopsis, Ascochyta clinopodiicola, Didymella pomorum, Didymosphaeria variabile, Neocosmospora piperis and Neocucurbitaria cava.</title>
        <authorList>
            <person name="Hill R."/>
        </authorList>
    </citation>
    <scope>NUCLEOTIDE SEQUENCE</scope>
    <source>
        <strain evidence="3">IMI 355082</strain>
    </source>
</reference>
<gene>
    <name evidence="3" type="ORF">N0V93_005128</name>
</gene>
<keyword evidence="2" id="KW-0560">Oxidoreductase</keyword>
<dbReference type="OrthoDB" id="542013at2759"/>
<dbReference type="Pfam" id="PF00106">
    <property type="entry name" value="adh_short"/>
    <property type="match status" value="1"/>
</dbReference>
<keyword evidence="4" id="KW-1185">Reference proteome</keyword>
<evidence type="ECO:0000256" key="2">
    <source>
        <dbReference type="ARBA" id="ARBA00023002"/>
    </source>
</evidence>
<name>A0A9W8YV05_9PEZI</name>
<dbReference type="EMBL" id="JAPEVB010000003">
    <property type="protein sequence ID" value="KAJ4391510.1"/>
    <property type="molecule type" value="Genomic_DNA"/>
</dbReference>
<evidence type="ECO:0000256" key="1">
    <source>
        <dbReference type="ARBA" id="ARBA00006484"/>
    </source>
</evidence>
<dbReference type="InterPro" id="IPR036291">
    <property type="entry name" value="NAD(P)-bd_dom_sf"/>
</dbReference>
<sequence>MATLTAKTIVATGATSGLGFELVKQLLAQTEPYRFIIGARDTATSKKAFDELQYDSAKHSLTLLPLELANLKGVKTFAQQTLEKLGNDKIDFLLLNAGMVKDSNSPVQGSKWCEPYIVNHLSQHYLTHLLREKLVASKSRIVVVSSGAVRRVSDPSVVDKQLLAGSGEDAQTIYSDSKFVQLLAAHWWRRQLQGSCDVVAVSPGLIPQTSLSRYVNIGLSMSMPDAKTVPEGAQSILRAFTRNDFPSDPDQIFLTSWGEWWSRETIEKSLDKALQDKWSPSQAEIEKDEGITV</sequence>
<protein>
    <submittedName>
        <fullName evidence="3">Uncharacterized protein</fullName>
    </submittedName>
</protein>
<dbReference type="PANTHER" id="PTHR24320:SF152">
    <property type="entry name" value="SHORT-CHAIN DEHYDROGENASE_REDUCTASE FAMILY PROTEIN"/>
    <property type="match status" value="1"/>
</dbReference>
<dbReference type="PRINTS" id="PR00081">
    <property type="entry name" value="GDHRDH"/>
</dbReference>
<accession>A0A9W8YV05</accession>
<dbReference type="GO" id="GO:0016491">
    <property type="term" value="F:oxidoreductase activity"/>
    <property type="evidence" value="ECO:0007669"/>
    <property type="project" value="UniProtKB-KW"/>
</dbReference>
<dbReference type="PANTHER" id="PTHR24320">
    <property type="entry name" value="RETINOL DEHYDROGENASE"/>
    <property type="match status" value="1"/>
</dbReference>
<evidence type="ECO:0000313" key="4">
    <source>
        <dbReference type="Proteomes" id="UP001140453"/>
    </source>
</evidence>
<dbReference type="InterPro" id="IPR002347">
    <property type="entry name" value="SDR_fam"/>
</dbReference>